<comment type="caution">
    <text evidence="2">The sequence shown here is derived from an EMBL/GenBank/DDBJ whole genome shotgun (WGS) entry which is preliminary data.</text>
</comment>
<sequence length="316" mass="35005">MAAAVTAAVATEMMMPRRRQGVFVEEISQWTPYQPVCLEIPPHLSVSILFSLALNGIPPPQHTTPFVPPCHRHNSPAPVYTRTGSHFQLRSCTPPQLSCILPRPFPIHPLHVHSFCVTPSRHAPHPTITPSTLLHLLPFETNMIVLVLVQEILLVHLPPDCRPPRHAEIGSSVCCLPRRKTGRGSEKEREEKKGSEHCKRKRGHSAQVTMSVRVTAASIVMSGRDWGTGQHEPLLPYLHKVHVATHCCFTPWINLSPGNKNNASPGHLHSDPLHRNKCTCAGRLASKERDIFGLTRAATRALPAALPPTLRYSCCM</sequence>
<name>A0AAW0TZR9_SCYPA</name>
<reference evidence="2 3" key="1">
    <citation type="submission" date="2023-03" db="EMBL/GenBank/DDBJ databases">
        <title>High-quality genome of Scylla paramamosain provides insights in environmental adaptation.</title>
        <authorList>
            <person name="Zhang L."/>
        </authorList>
    </citation>
    <scope>NUCLEOTIDE SEQUENCE [LARGE SCALE GENOMIC DNA]</scope>
    <source>
        <strain evidence="2">LZ_2023a</strain>
        <tissue evidence="2">Muscle</tissue>
    </source>
</reference>
<gene>
    <name evidence="2" type="ORF">O3P69_013186</name>
</gene>
<protein>
    <submittedName>
        <fullName evidence="2">Uncharacterized protein</fullName>
    </submittedName>
</protein>
<dbReference type="AlphaFoldDB" id="A0AAW0TZR9"/>
<dbReference type="Proteomes" id="UP001487740">
    <property type="component" value="Unassembled WGS sequence"/>
</dbReference>
<feature type="compositionally biased region" description="Basic and acidic residues" evidence="1">
    <location>
        <begin position="183"/>
        <end position="197"/>
    </location>
</feature>
<evidence type="ECO:0000313" key="3">
    <source>
        <dbReference type="Proteomes" id="UP001487740"/>
    </source>
</evidence>
<evidence type="ECO:0000256" key="1">
    <source>
        <dbReference type="SAM" id="MobiDB-lite"/>
    </source>
</evidence>
<feature type="region of interest" description="Disordered" evidence="1">
    <location>
        <begin position="179"/>
        <end position="206"/>
    </location>
</feature>
<evidence type="ECO:0000313" key="2">
    <source>
        <dbReference type="EMBL" id="KAK8392975.1"/>
    </source>
</evidence>
<keyword evidence="3" id="KW-1185">Reference proteome</keyword>
<dbReference type="EMBL" id="JARAKH010000021">
    <property type="protein sequence ID" value="KAK8392975.1"/>
    <property type="molecule type" value="Genomic_DNA"/>
</dbReference>
<organism evidence="2 3">
    <name type="scientific">Scylla paramamosain</name>
    <name type="common">Mud crab</name>
    <dbReference type="NCBI Taxonomy" id="85552"/>
    <lineage>
        <taxon>Eukaryota</taxon>
        <taxon>Metazoa</taxon>
        <taxon>Ecdysozoa</taxon>
        <taxon>Arthropoda</taxon>
        <taxon>Crustacea</taxon>
        <taxon>Multicrustacea</taxon>
        <taxon>Malacostraca</taxon>
        <taxon>Eumalacostraca</taxon>
        <taxon>Eucarida</taxon>
        <taxon>Decapoda</taxon>
        <taxon>Pleocyemata</taxon>
        <taxon>Brachyura</taxon>
        <taxon>Eubrachyura</taxon>
        <taxon>Portunoidea</taxon>
        <taxon>Portunidae</taxon>
        <taxon>Portuninae</taxon>
        <taxon>Scylla</taxon>
    </lineage>
</organism>
<accession>A0AAW0TZR9</accession>
<proteinExistence type="predicted"/>